<protein>
    <submittedName>
        <fullName evidence="3">Uncharacterized protein</fullName>
    </submittedName>
</protein>
<feature type="region of interest" description="Disordered" evidence="1">
    <location>
        <begin position="164"/>
        <end position="212"/>
    </location>
</feature>
<feature type="compositionally biased region" description="Basic and acidic residues" evidence="1">
    <location>
        <begin position="191"/>
        <end position="204"/>
    </location>
</feature>
<accession>A0A2S9ZYQ7</accession>
<dbReference type="Proteomes" id="UP000239560">
    <property type="component" value="Unassembled WGS sequence"/>
</dbReference>
<reference evidence="3 4" key="1">
    <citation type="journal article" date="2018" name="Elife">
        <title>Functional genomics of lipid metabolism in the oleaginous yeast Rhodosporidium toruloides.</title>
        <authorList>
            <person name="Coradetti S.T."/>
            <person name="Pinel D."/>
            <person name="Geiselman G."/>
            <person name="Ito M."/>
            <person name="Mondo S."/>
            <person name="Reilly M.C."/>
            <person name="Cheng Y.F."/>
            <person name="Bauer S."/>
            <person name="Grigoriev I."/>
            <person name="Gladden J.M."/>
            <person name="Simmons B.A."/>
            <person name="Brem R."/>
            <person name="Arkin A.P."/>
            <person name="Skerker J.M."/>
        </authorList>
    </citation>
    <scope>NUCLEOTIDE SEQUENCE [LARGE SCALE GENOMIC DNA]</scope>
    <source>
        <strain evidence="3 4">NBRC 0880</strain>
    </source>
</reference>
<feature type="compositionally biased region" description="Pro residues" evidence="1">
    <location>
        <begin position="127"/>
        <end position="142"/>
    </location>
</feature>
<evidence type="ECO:0000256" key="2">
    <source>
        <dbReference type="SAM" id="SignalP"/>
    </source>
</evidence>
<sequence>MIPAFASCASLFLLHTSSATRIIRNNGRRRPSGSSPLSNNDFLPLLRSVHLLLPQLAKSRRRYRWCRHRSNPRCRVYSRRGVVGVEEESEEGESVECDCRRSVTAVFLPVLAAPDRHHSQAESLPEPSAPTPPPPTYPPPSSPRSSLTPSLHFRSLLAAYLSRRPSAPPVAARDAEAEPPRYKEDWDEEEKVAGLKRLDEREGSVDAPPVAV</sequence>
<organism evidence="3 4">
    <name type="scientific">Rhodotorula toruloides</name>
    <name type="common">Yeast</name>
    <name type="synonym">Rhodosporidium toruloides</name>
    <dbReference type="NCBI Taxonomy" id="5286"/>
    <lineage>
        <taxon>Eukaryota</taxon>
        <taxon>Fungi</taxon>
        <taxon>Dikarya</taxon>
        <taxon>Basidiomycota</taxon>
        <taxon>Pucciniomycotina</taxon>
        <taxon>Microbotryomycetes</taxon>
        <taxon>Sporidiobolales</taxon>
        <taxon>Sporidiobolaceae</taxon>
        <taxon>Rhodotorula</taxon>
    </lineage>
</organism>
<feature type="compositionally biased region" description="Basic and acidic residues" evidence="1">
    <location>
        <begin position="173"/>
        <end position="184"/>
    </location>
</feature>
<keyword evidence="2" id="KW-0732">Signal</keyword>
<evidence type="ECO:0000313" key="4">
    <source>
        <dbReference type="Proteomes" id="UP000239560"/>
    </source>
</evidence>
<evidence type="ECO:0000313" key="3">
    <source>
        <dbReference type="EMBL" id="PRQ70863.1"/>
    </source>
</evidence>
<gene>
    <name evidence="3" type="ORF">AAT19DRAFT_11020</name>
</gene>
<dbReference type="AlphaFoldDB" id="A0A2S9ZYQ7"/>
<dbReference type="EMBL" id="LCTV02000014">
    <property type="protein sequence ID" value="PRQ70863.1"/>
    <property type="molecule type" value="Genomic_DNA"/>
</dbReference>
<proteinExistence type="predicted"/>
<feature type="region of interest" description="Disordered" evidence="1">
    <location>
        <begin position="115"/>
        <end position="149"/>
    </location>
</feature>
<evidence type="ECO:0000256" key="1">
    <source>
        <dbReference type="SAM" id="MobiDB-lite"/>
    </source>
</evidence>
<name>A0A2S9ZYQ7_RHOTO</name>
<feature type="chain" id="PRO_5015637177" evidence="2">
    <location>
        <begin position="20"/>
        <end position="212"/>
    </location>
</feature>
<dbReference type="OrthoDB" id="10636845at2759"/>
<comment type="caution">
    <text evidence="3">The sequence shown here is derived from an EMBL/GenBank/DDBJ whole genome shotgun (WGS) entry which is preliminary data.</text>
</comment>
<feature type="signal peptide" evidence="2">
    <location>
        <begin position="1"/>
        <end position="19"/>
    </location>
</feature>